<feature type="transmembrane region" description="Helical" evidence="9">
    <location>
        <begin position="67"/>
        <end position="89"/>
    </location>
</feature>
<dbReference type="InterPro" id="IPR003663">
    <property type="entry name" value="Sugar/inositol_transpt"/>
</dbReference>
<evidence type="ECO:0000256" key="3">
    <source>
        <dbReference type="ARBA" id="ARBA00022475"/>
    </source>
</evidence>
<evidence type="ECO:0000259" key="10">
    <source>
        <dbReference type="PROSITE" id="PS50850"/>
    </source>
</evidence>
<protein>
    <recommendedName>
        <fullName evidence="10">Major facilitator superfamily (MFS) profile domain-containing protein</fullName>
    </recommendedName>
</protein>
<dbReference type="InterPro" id="IPR005829">
    <property type="entry name" value="Sugar_transporter_CS"/>
</dbReference>
<evidence type="ECO:0000256" key="1">
    <source>
        <dbReference type="ARBA" id="ARBA00004651"/>
    </source>
</evidence>
<feature type="region of interest" description="Disordered" evidence="8">
    <location>
        <begin position="1"/>
        <end position="37"/>
    </location>
</feature>
<evidence type="ECO:0000256" key="6">
    <source>
        <dbReference type="ARBA" id="ARBA00022989"/>
    </source>
</evidence>
<keyword evidence="2" id="KW-0813">Transport</keyword>
<dbReference type="RefSeq" id="XP_014251293.1">
    <property type="nucleotide sequence ID" value="XM_014395807.2"/>
</dbReference>
<evidence type="ECO:0000256" key="7">
    <source>
        <dbReference type="ARBA" id="ARBA00023136"/>
    </source>
</evidence>
<proteinExistence type="predicted"/>
<feature type="domain" description="Major facilitator superfamily (MFS) profile" evidence="10">
    <location>
        <begin position="69"/>
        <end position="491"/>
    </location>
</feature>
<feature type="transmembrane region" description="Helical" evidence="9">
    <location>
        <begin position="164"/>
        <end position="185"/>
    </location>
</feature>
<feature type="transmembrane region" description="Helical" evidence="9">
    <location>
        <begin position="109"/>
        <end position="128"/>
    </location>
</feature>
<dbReference type="GeneID" id="106667698"/>
<dbReference type="PRINTS" id="PR00171">
    <property type="entry name" value="SUGRTRNSPORT"/>
</dbReference>
<dbReference type="InterPro" id="IPR050549">
    <property type="entry name" value="MFS_Trehalose_Transporter"/>
</dbReference>
<feature type="transmembrane region" description="Helical" evidence="9">
    <location>
        <begin position="469"/>
        <end position="487"/>
    </location>
</feature>
<keyword evidence="7 9" id="KW-0472">Membrane</keyword>
<sequence>MVSPSESTSCAKVKTEPVTESPHQQNWSPGQDKPGVNVRGVESVCDDQHERVEAEMKYTSKAKFRQYAAAIIANMASFCIGTMLGWTSPMQPLLESSESPVGQLTREEISWAGSINFIGAIAGTLFWGRLSDWLGRKCTGLIVAVPFAVGWFIILLAPSKIWLYVGRVAIGLGCSGTIINTPMFVTEIADDAIRGTLGSFLMFSLNVGCLFCYIVGAFTSYTVLTSVCLAVPVIYFVLFLFMPDSPAYLLTKNKKTAAEKSLLWYRGGDIVRTEKDLTSFQTRVCQKKASYFSLIENKGRIKGMALSLGFIAGQQFCGILAILTYSVTIFKESGSSISPYHSAIVVGSLQCIASFTSSILVDKAGRRVLLMTSYSIMALSLLSLGTYFWFRDVLGPEFSWIPVVSLSFHVISYSLGAGPVPFIIMAELFPPNVRGIATSTIQLVGTSLSFASVKLFPWLNVLLGTNGCFLFFGFCCIALFFFTFFCVPETKGKTLQSILRKLNGEPLDEGEMITKVNAPIIQAKEFNGK</sequence>
<dbReference type="PANTHER" id="PTHR48021:SF47">
    <property type="entry name" value="GH17672P"/>
    <property type="match status" value="1"/>
</dbReference>
<keyword evidence="5 9" id="KW-0812">Transmembrane</keyword>
<feature type="transmembrane region" description="Helical" evidence="9">
    <location>
        <begin position="410"/>
        <end position="429"/>
    </location>
</feature>
<organism evidence="11 12">
    <name type="scientific">Cimex lectularius</name>
    <name type="common">Bed bug</name>
    <name type="synonym">Acanthia lectularia</name>
    <dbReference type="NCBI Taxonomy" id="79782"/>
    <lineage>
        <taxon>Eukaryota</taxon>
        <taxon>Metazoa</taxon>
        <taxon>Ecdysozoa</taxon>
        <taxon>Arthropoda</taxon>
        <taxon>Hexapoda</taxon>
        <taxon>Insecta</taxon>
        <taxon>Pterygota</taxon>
        <taxon>Neoptera</taxon>
        <taxon>Paraneoptera</taxon>
        <taxon>Hemiptera</taxon>
        <taxon>Heteroptera</taxon>
        <taxon>Panheteroptera</taxon>
        <taxon>Cimicomorpha</taxon>
        <taxon>Cimicidae</taxon>
        <taxon>Cimex</taxon>
    </lineage>
</organism>
<evidence type="ECO:0000313" key="12">
    <source>
        <dbReference type="Proteomes" id="UP000494040"/>
    </source>
</evidence>
<feature type="transmembrane region" description="Helical" evidence="9">
    <location>
        <begin position="368"/>
        <end position="390"/>
    </location>
</feature>
<feature type="transmembrane region" description="Helical" evidence="9">
    <location>
        <begin position="222"/>
        <end position="242"/>
    </location>
</feature>
<dbReference type="OrthoDB" id="6612291at2759"/>
<dbReference type="Pfam" id="PF00083">
    <property type="entry name" value="Sugar_tr"/>
    <property type="match status" value="1"/>
</dbReference>
<dbReference type="InterPro" id="IPR036259">
    <property type="entry name" value="MFS_trans_sf"/>
</dbReference>
<dbReference type="OMA" id="EGTTIPW"/>
<dbReference type="PROSITE" id="PS50850">
    <property type="entry name" value="MFS"/>
    <property type="match status" value="1"/>
</dbReference>
<dbReference type="FunFam" id="1.20.1250.20:FF:000218">
    <property type="entry name" value="facilitated trehalose transporter Tret1"/>
    <property type="match status" value="1"/>
</dbReference>
<feature type="transmembrane region" description="Helical" evidence="9">
    <location>
        <begin position="441"/>
        <end position="463"/>
    </location>
</feature>
<evidence type="ECO:0000256" key="5">
    <source>
        <dbReference type="ARBA" id="ARBA00022692"/>
    </source>
</evidence>
<dbReference type="PANTHER" id="PTHR48021">
    <property type="match status" value="1"/>
</dbReference>
<dbReference type="AlphaFoldDB" id="A0A8I6RRW3"/>
<dbReference type="Proteomes" id="UP000494040">
    <property type="component" value="Unassembled WGS sequence"/>
</dbReference>
<evidence type="ECO:0000313" key="11">
    <source>
        <dbReference type="EnsemblMetazoa" id="XP_014251293.1"/>
    </source>
</evidence>
<evidence type="ECO:0000256" key="8">
    <source>
        <dbReference type="SAM" id="MobiDB-lite"/>
    </source>
</evidence>
<accession>A0A8I6RRW3</accession>
<dbReference type="InterPro" id="IPR044775">
    <property type="entry name" value="MFS_ERD6/Tret1-like"/>
</dbReference>
<feature type="transmembrane region" description="Helical" evidence="9">
    <location>
        <begin position="340"/>
        <end position="361"/>
    </location>
</feature>
<comment type="subcellular location">
    <subcellularLocation>
        <location evidence="1">Cell membrane</location>
        <topology evidence="1">Multi-pass membrane protein</topology>
    </subcellularLocation>
</comment>
<dbReference type="Gene3D" id="1.20.1250.20">
    <property type="entry name" value="MFS general substrate transporter like domains"/>
    <property type="match status" value="1"/>
</dbReference>
<dbReference type="EnsemblMetazoa" id="XM_014395807.2">
    <property type="protein sequence ID" value="XP_014251293.1"/>
    <property type="gene ID" value="LOC106667698"/>
</dbReference>
<evidence type="ECO:0000256" key="4">
    <source>
        <dbReference type="ARBA" id="ARBA00022597"/>
    </source>
</evidence>
<feature type="transmembrane region" description="Helical" evidence="9">
    <location>
        <begin position="197"/>
        <end position="216"/>
    </location>
</feature>
<feature type="transmembrane region" description="Helical" evidence="9">
    <location>
        <begin position="305"/>
        <end position="328"/>
    </location>
</feature>
<dbReference type="InterPro" id="IPR005828">
    <property type="entry name" value="MFS_sugar_transport-like"/>
</dbReference>
<dbReference type="KEGG" id="clec:106667698"/>
<dbReference type="InterPro" id="IPR020846">
    <property type="entry name" value="MFS_dom"/>
</dbReference>
<keyword evidence="6 9" id="KW-1133">Transmembrane helix</keyword>
<evidence type="ECO:0000256" key="2">
    <source>
        <dbReference type="ARBA" id="ARBA00022448"/>
    </source>
</evidence>
<evidence type="ECO:0000256" key="9">
    <source>
        <dbReference type="SAM" id="Phobius"/>
    </source>
</evidence>
<keyword evidence="4" id="KW-0762">Sugar transport</keyword>
<dbReference type="SUPFAM" id="SSF103473">
    <property type="entry name" value="MFS general substrate transporter"/>
    <property type="match status" value="1"/>
</dbReference>
<dbReference type="GO" id="GO:0005886">
    <property type="term" value="C:plasma membrane"/>
    <property type="evidence" value="ECO:0007669"/>
    <property type="project" value="UniProtKB-SubCell"/>
</dbReference>
<dbReference type="PROSITE" id="PS00216">
    <property type="entry name" value="SUGAR_TRANSPORT_1"/>
    <property type="match status" value="1"/>
</dbReference>
<reference evidence="11" key="1">
    <citation type="submission" date="2022-01" db="UniProtKB">
        <authorList>
            <consortium name="EnsemblMetazoa"/>
        </authorList>
    </citation>
    <scope>IDENTIFICATION</scope>
</reference>
<dbReference type="GO" id="GO:0051119">
    <property type="term" value="F:sugar transmembrane transporter activity"/>
    <property type="evidence" value="ECO:0007669"/>
    <property type="project" value="InterPro"/>
</dbReference>
<keyword evidence="3" id="KW-1003">Cell membrane</keyword>
<feature type="transmembrane region" description="Helical" evidence="9">
    <location>
        <begin position="140"/>
        <end position="158"/>
    </location>
</feature>
<keyword evidence="12" id="KW-1185">Reference proteome</keyword>
<dbReference type="CDD" id="cd17358">
    <property type="entry name" value="MFS_GLUT6_8_Class3_like"/>
    <property type="match status" value="1"/>
</dbReference>
<name>A0A8I6RRW3_CIMLE</name>
<feature type="compositionally biased region" description="Polar residues" evidence="8">
    <location>
        <begin position="1"/>
        <end position="10"/>
    </location>
</feature>